<evidence type="ECO:0000256" key="3">
    <source>
        <dbReference type="ARBA" id="ARBA00022833"/>
    </source>
</evidence>
<evidence type="ECO:0000256" key="1">
    <source>
        <dbReference type="ARBA" id="ARBA00022723"/>
    </source>
</evidence>
<dbReference type="InterPro" id="IPR017884">
    <property type="entry name" value="SANT_dom"/>
</dbReference>
<reference evidence="8" key="1">
    <citation type="submission" date="2020-11" db="EMBL/GenBank/DDBJ databases">
        <authorList>
            <consortium name="DOE Joint Genome Institute"/>
            <person name="Ahrendt S."/>
            <person name="Riley R."/>
            <person name="Andreopoulos W."/>
            <person name="LaButti K."/>
            <person name="Pangilinan J."/>
            <person name="Ruiz-duenas F.J."/>
            <person name="Barrasa J.M."/>
            <person name="Sanchez-Garcia M."/>
            <person name="Camarero S."/>
            <person name="Miyauchi S."/>
            <person name="Serrano A."/>
            <person name="Linde D."/>
            <person name="Babiker R."/>
            <person name="Drula E."/>
            <person name="Ayuso-Fernandez I."/>
            <person name="Pacheco R."/>
            <person name="Padilla G."/>
            <person name="Ferreira P."/>
            <person name="Barriuso J."/>
            <person name="Kellner H."/>
            <person name="Castanera R."/>
            <person name="Alfaro M."/>
            <person name="Ramirez L."/>
            <person name="Pisabarro A.G."/>
            <person name="Kuo A."/>
            <person name="Tritt A."/>
            <person name="Lipzen A."/>
            <person name="He G."/>
            <person name="Yan M."/>
            <person name="Ng V."/>
            <person name="Cullen D."/>
            <person name="Martin F."/>
            <person name="Rosso M.-N."/>
            <person name="Henrissat B."/>
            <person name="Hibbett D."/>
            <person name="Martinez A.T."/>
            <person name="Grigoriev I.V."/>
        </authorList>
    </citation>
    <scope>NUCLEOTIDE SEQUENCE</scope>
    <source>
        <strain evidence="8">AH 44721</strain>
    </source>
</reference>
<comment type="caution">
    <text evidence="8">The sequence shown here is derived from an EMBL/GenBank/DDBJ whole genome shotgun (WGS) entry which is preliminary data.</text>
</comment>
<feature type="compositionally biased region" description="Pro residues" evidence="6">
    <location>
        <begin position="9"/>
        <end position="23"/>
    </location>
</feature>
<dbReference type="GO" id="GO:0006357">
    <property type="term" value="P:regulation of transcription by RNA polymerase II"/>
    <property type="evidence" value="ECO:0007669"/>
    <property type="project" value="TreeGrafter"/>
</dbReference>
<sequence length="585" mass="64348">MTAPTDINIPPPTHSPVLTTPPPIHDEPAPVVVQKQLPTPDEIPPFSEAKSTKDALRIVVMTRLLCDRQSREERVNPVLAANLSLSNPPEAHPIATPDILIDKMFTGRSLQERIDSFLKTRPLLSQYLKKRNFTVEEKIAKLREEYLSLHERWVAHCNALNEQQKTLASEHESHHSGRTTRRSTAITDAVRSDFEMEQIIASLGYDDAMDPTHLSMKNVATIPDMISATNGYIDYLFDDTSKLVENPKEYYAPNTGIDDWTEEEKKIFLDKYAAYPKQFGIIADFIPNKTAHQCVDYYYLHKKQFIDFRRVVAQFAPNKRRRRGMGKKKGNGLLVDIAKHDLEVKGAGSTSTAPAVVARAPRGRKTVVAPEVKKAARAVRRNAVQFQEDTPTSTPTPEPEPPKRGRRRKTANDSATPSAVGSSSLSATAVAPSTPASASVSASAPPSAAVSAAPTPRVSTPTPTSVTEEHDQDPQPELPRKRVRRTRKIKSAATVSDDHDLPSPGPEPYKELTLANGNTDAVDSSRSGSAGKKDKAATPSAANQWSEEEKKLFLALLAQHGDDFRRIASSMPNKVLSSLCSSFPP</sequence>
<dbReference type="CDD" id="cd00167">
    <property type="entry name" value="SANT"/>
    <property type="match status" value="2"/>
</dbReference>
<evidence type="ECO:0000256" key="6">
    <source>
        <dbReference type="SAM" id="MobiDB-lite"/>
    </source>
</evidence>
<keyword evidence="2" id="KW-0863">Zinc-finger</keyword>
<dbReference type="SMART" id="SM00717">
    <property type="entry name" value="SANT"/>
    <property type="match status" value="2"/>
</dbReference>
<keyword evidence="4" id="KW-0238">DNA-binding</keyword>
<feature type="region of interest" description="Disordered" evidence="6">
    <location>
        <begin position="1"/>
        <end position="28"/>
    </location>
</feature>
<feature type="compositionally biased region" description="Basic residues" evidence="6">
    <location>
        <begin position="481"/>
        <end position="490"/>
    </location>
</feature>
<dbReference type="GO" id="GO:0034967">
    <property type="term" value="C:Set3 complex"/>
    <property type="evidence" value="ECO:0007669"/>
    <property type="project" value="TreeGrafter"/>
</dbReference>
<dbReference type="PANTHER" id="PTHR13992">
    <property type="entry name" value="NUCLEAR RECEPTOR CO-REPRESSOR RELATED NCOR"/>
    <property type="match status" value="1"/>
</dbReference>
<dbReference type="FunFam" id="1.10.10.60:FF:000012">
    <property type="entry name" value="Metastasis-associated 1 family, member 3"/>
    <property type="match status" value="1"/>
</dbReference>
<evidence type="ECO:0000256" key="5">
    <source>
        <dbReference type="ARBA" id="ARBA00023242"/>
    </source>
</evidence>
<dbReference type="PANTHER" id="PTHR13992:SF39">
    <property type="entry name" value="SMRTER, ISOFORM G"/>
    <property type="match status" value="1"/>
</dbReference>
<evidence type="ECO:0000256" key="4">
    <source>
        <dbReference type="ARBA" id="ARBA00023125"/>
    </source>
</evidence>
<organism evidence="8 9">
    <name type="scientific">Gymnopilus junonius</name>
    <name type="common">Spectacular rustgill mushroom</name>
    <name type="synonym">Gymnopilus spectabilis subsp. junonius</name>
    <dbReference type="NCBI Taxonomy" id="109634"/>
    <lineage>
        <taxon>Eukaryota</taxon>
        <taxon>Fungi</taxon>
        <taxon>Dikarya</taxon>
        <taxon>Basidiomycota</taxon>
        <taxon>Agaricomycotina</taxon>
        <taxon>Agaricomycetes</taxon>
        <taxon>Agaricomycetidae</taxon>
        <taxon>Agaricales</taxon>
        <taxon>Agaricineae</taxon>
        <taxon>Hymenogastraceae</taxon>
        <taxon>Gymnopilus</taxon>
    </lineage>
</organism>
<keyword evidence="1" id="KW-0479">Metal-binding</keyword>
<feature type="domain" description="SANT" evidence="7">
    <location>
        <begin position="255"/>
        <end position="306"/>
    </location>
</feature>
<keyword evidence="9" id="KW-1185">Reference proteome</keyword>
<dbReference type="AlphaFoldDB" id="A0A9P5TII6"/>
<accession>A0A9P5TII6</accession>
<keyword evidence="5" id="KW-0539">Nucleus</keyword>
<keyword evidence="3" id="KW-0862">Zinc</keyword>
<evidence type="ECO:0000313" key="9">
    <source>
        <dbReference type="Proteomes" id="UP000724874"/>
    </source>
</evidence>
<dbReference type="EMBL" id="JADNYJ010000105">
    <property type="protein sequence ID" value="KAF8884922.1"/>
    <property type="molecule type" value="Genomic_DNA"/>
</dbReference>
<dbReference type="GO" id="GO:0003677">
    <property type="term" value="F:DNA binding"/>
    <property type="evidence" value="ECO:0007669"/>
    <property type="project" value="UniProtKB-KW"/>
</dbReference>
<dbReference type="OrthoDB" id="10258692at2759"/>
<dbReference type="Pfam" id="PF00249">
    <property type="entry name" value="Myb_DNA-binding"/>
    <property type="match status" value="2"/>
</dbReference>
<dbReference type="InterPro" id="IPR051571">
    <property type="entry name" value="N-CoR_corepressor"/>
</dbReference>
<dbReference type="Gene3D" id="1.10.10.60">
    <property type="entry name" value="Homeodomain-like"/>
    <property type="match status" value="2"/>
</dbReference>
<protein>
    <recommendedName>
        <fullName evidence="7">SANT domain-containing protein</fullName>
    </recommendedName>
</protein>
<dbReference type="Proteomes" id="UP000724874">
    <property type="component" value="Unassembled WGS sequence"/>
</dbReference>
<evidence type="ECO:0000256" key="2">
    <source>
        <dbReference type="ARBA" id="ARBA00022771"/>
    </source>
</evidence>
<evidence type="ECO:0000259" key="7">
    <source>
        <dbReference type="PROSITE" id="PS51293"/>
    </source>
</evidence>
<gene>
    <name evidence="8" type="ORF">CPB84DRAFT_149708</name>
</gene>
<name>A0A9P5TII6_GYMJU</name>
<feature type="compositionally biased region" description="Polar residues" evidence="6">
    <location>
        <begin position="515"/>
        <end position="528"/>
    </location>
</feature>
<evidence type="ECO:0000313" key="8">
    <source>
        <dbReference type="EMBL" id="KAF8884922.1"/>
    </source>
</evidence>
<dbReference type="InterPro" id="IPR001005">
    <property type="entry name" value="SANT/Myb"/>
</dbReference>
<dbReference type="SUPFAM" id="SSF46689">
    <property type="entry name" value="Homeodomain-like"/>
    <property type="match status" value="2"/>
</dbReference>
<feature type="region of interest" description="Disordered" evidence="6">
    <location>
        <begin position="368"/>
        <end position="546"/>
    </location>
</feature>
<dbReference type="InterPro" id="IPR009057">
    <property type="entry name" value="Homeodomain-like_sf"/>
</dbReference>
<dbReference type="GO" id="GO:0008270">
    <property type="term" value="F:zinc ion binding"/>
    <property type="evidence" value="ECO:0007669"/>
    <property type="project" value="UniProtKB-KW"/>
</dbReference>
<proteinExistence type="predicted"/>
<feature type="compositionally biased region" description="Polar residues" evidence="6">
    <location>
        <begin position="412"/>
        <end position="421"/>
    </location>
</feature>
<dbReference type="PROSITE" id="PS51293">
    <property type="entry name" value="SANT"/>
    <property type="match status" value="1"/>
</dbReference>
<feature type="compositionally biased region" description="Low complexity" evidence="6">
    <location>
        <begin position="422"/>
        <end position="466"/>
    </location>
</feature>